<dbReference type="RefSeq" id="WP_114997939.1">
    <property type="nucleotide sequence ID" value="NZ_UFXS01000001.1"/>
</dbReference>
<protein>
    <recommendedName>
        <fullName evidence="4">DUF4968 domain-containing protein</fullName>
    </recommendedName>
</protein>
<gene>
    <name evidence="2" type="ORF">NCTC13456_00106</name>
</gene>
<evidence type="ECO:0008006" key="4">
    <source>
        <dbReference type="Google" id="ProtNLM"/>
    </source>
</evidence>
<evidence type="ECO:0000313" key="2">
    <source>
        <dbReference type="EMBL" id="STD52894.1"/>
    </source>
</evidence>
<organism evidence="2 3">
    <name type="scientific">Empedobacter falsenii</name>
    <dbReference type="NCBI Taxonomy" id="343874"/>
    <lineage>
        <taxon>Bacteria</taxon>
        <taxon>Pseudomonadati</taxon>
        <taxon>Bacteroidota</taxon>
        <taxon>Flavobacteriia</taxon>
        <taxon>Flavobacteriales</taxon>
        <taxon>Weeksellaceae</taxon>
        <taxon>Empedobacter</taxon>
    </lineage>
</organism>
<evidence type="ECO:0000313" key="3">
    <source>
        <dbReference type="Proteomes" id="UP000254737"/>
    </source>
</evidence>
<feature type="signal peptide" evidence="1">
    <location>
        <begin position="1"/>
        <end position="21"/>
    </location>
</feature>
<evidence type="ECO:0000256" key="1">
    <source>
        <dbReference type="SAM" id="SignalP"/>
    </source>
</evidence>
<dbReference type="AlphaFoldDB" id="A0A376FXW4"/>
<sequence length="173" mass="20645">MNLWNKLLVGLLFLLAINTKAQDKLVLTTPLIFKHSNFELKLFNNQQFQYKSVFYNCIVELDKNGKEINNANYGFAEGTYQVKDNKLILTVKSSSNYYSLEKEYYFLILDKKTFLIANKDRKNLKEARMRRPNKSFPNYIIDTDNRKEYTFYSTDQKVTIEGYEKDKIYQMFK</sequence>
<keyword evidence="1" id="KW-0732">Signal</keyword>
<dbReference type="EMBL" id="UFXS01000001">
    <property type="protein sequence ID" value="STD52894.1"/>
    <property type="molecule type" value="Genomic_DNA"/>
</dbReference>
<reference evidence="2 3" key="1">
    <citation type="submission" date="2018-06" db="EMBL/GenBank/DDBJ databases">
        <authorList>
            <consortium name="Pathogen Informatics"/>
            <person name="Doyle S."/>
        </authorList>
    </citation>
    <scope>NUCLEOTIDE SEQUENCE [LARGE SCALE GENOMIC DNA]</scope>
    <source>
        <strain evidence="2 3">NCTC13456</strain>
    </source>
</reference>
<dbReference type="Proteomes" id="UP000254737">
    <property type="component" value="Unassembled WGS sequence"/>
</dbReference>
<dbReference type="STRING" id="343874.GCA_000805695_00727"/>
<proteinExistence type="predicted"/>
<feature type="chain" id="PRO_5016573194" description="DUF4968 domain-containing protein" evidence="1">
    <location>
        <begin position="22"/>
        <end position="173"/>
    </location>
</feature>
<accession>A0A376FXW4</accession>
<name>A0A376FXW4_9FLAO</name>